<reference evidence="6" key="1">
    <citation type="submission" date="2016-02" db="EMBL/GenBank/DDBJ databases">
        <title>Comparative genomics of biotechnologically important yeasts.</title>
        <authorList>
            <consortium name="DOE Joint Genome Institute"/>
            <person name="Riley R."/>
            <person name="Haridas S."/>
            <person name="Wolfe K.H."/>
            <person name="Lopes M.R."/>
            <person name="Hittinger C.T."/>
            <person name="Goker M."/>
            <person name="Salamov A."/>
            <person name="Wisecaver J."/>
            <person name="Long T.M."/>
            <person name="Aerts A.L."/>
            <person name="Barry K."/>
            <person name="Choi C."/>
            <person name="Clum A."/>
            <person name="Coughlan A.Y."/>
            <person name="Deshpande S."/>
            <person name="Douglass A.P."/>
            <person name="Hanson S.J."/>
            <person name="Klenk H.-P."/>
            <person name="Labutti K."/>
            <person name="Lapidus A."/>
            <person name="Lindquist E."/>
            <person name="Lipzen A."/>
            <person name="Meier-Kolthoff J.P."/>
            <person name="Ohm R.A."/>
            <person name="Otillar R.P."/>
            <person name="Pangilinan J."/>
            <person name="Peng Y."/>
            <person name="Rokas A."/>
            <person name="Rosa C.A."/>
            <person name="Scheuner C."/>
            <person name="Sibirny A.A."/>
            <person name="Slot J.C."/>
            <person name="Stielow J.B."/>
            <person name="Sun H."/>
            <person name="Kurtzman C.P."/>
            <person name="Blackwell M."/>
            <person name="Jeffries T.W."/>
            <person name="Grigoriev I.V."/>
        </authorList>
    </citation>
    <scope>NUCLEOTIDE SEQUENCE [LARGE SCALE GENOMIC DNA]</scope>
    <source>
        <strain evidence="6">NRRL Y-17796</strain>
    </source>
</reference>
<feature type="coiled-coil region" evidence="3">
    <location>
        <begin position="108"/>
        <end position="135"/>
    </location>
</feature>
<organism evidence="5 6">
    <name type="scientific">Tortispora caseinolytica NRRL Y-17796</name>
    <dbReference type="NCBI Taxonomy" id="767744"/>
    <lineage>
        <taxon>Eukaryota</taxon>
        <taxon>Fungi</taxon>
        <taxon>Dikarya</taxon>
        <taxon>Ascomycota</taxon>
        <taxon>Saccharomycotina</taxon>
        <taxon>Trigonopsidomycetes</taxon>
        <taxon>Trigonopsidales</taxon>
        <taxon>Trigonopsidaceae</taxon>
        <taxon>Tortispora</taxon>
    </lineage>
</organism>
<dbReference type="EMBL" id="KV453843">
    <property type="protein sequence ID" value="ODV89602.1"/>
    <property type="molecule type" value="Genomic_DNA"/>
</dbReference>
<keyword evidence="2 3" id="KW-0175">Coiled coil</keyword>
<feature type="compositionally biased region" description="Basic and acidic residues" evidence="4">
    <location>
        <begin position="161"/>
        <end position="182"/>
    </location>
</feature>
<gene>
    <name evidence="5" type="ORF">CANCADRAFT_4220</name>
</gene>
<dbReference type="OrthoDB" id="2129069at2759"/>
<evidence type="ECO:0008006" key="7">
    <source>
        <dbReference type="Google" id="ProtNLM"/>
    </source>
</evidence>
<name>A0A1E4TCV3_9ASCO</name>
<dbReference type="AlphaFoldDB" id="A0A1E4TCV3"/>
<evidence type="ECO:0000256" key="4">
    <source>
        <dbReference type="SAM" id="MobiDB-lite"/>
    </source>
</evidence>
<accession>A0A1E4TCV3</accession>
<comment type="similarity">
    <text evidence="1">Belongs to the OPA3 family.</text>
</comment>
<evidence type="ECO:0000313" key="6">
    <source>
        <dbReference type="Proteomes" id="UP000095023"/>
    </source>
</evidence>
<evidence type="ECO:0000313" key="5">
    <source>
        <dbReference type="EMBL" id="ODV89602.1"/>
    </source>
</evidence>
<dbReference type="GO" id="GO:0019216">
    <property type="term" value="P:regulation of lipid metabolic process"/>
    <property type="evidence" value="ECO:0007669"/>
    <property type="project" value="TreeGrafter"/>
</dbReference>
<protein>
    <recommendedName>
        <fullName evidence="7">OPA3-like protein</fullName>
    </recommendedName>
</protein>
<evidence type="ECO:0000256" key="2">
    <source>
        <dbReference type="ARBA" id="ARBA00023054"/>
    </source>
</evidence>
<sequence>MSTVLFKLGTLAIRTLSKPIASTIQARATKSGPFRSICISLAQGVNRTEHFFRNKLSGKNKTPMRPLNDAKAIETGAKFLSETFLFSVAGSLIIFESVRTRNANQTRRDAVAEDILQLQQAIAELRHDVNAMRQDLSNSAAFSTMTSLAQPVRPGYIEQQTLKERPASGQRESKEVLVEKGK</sequence>
<dbReference type="PANTHER" id="PTHR12499">
    <property type="entry name" value="OPTIC ATROPHY 3 PROTEIN OPA3"/>
    <property type="match status" value="1"/>
</dbReference>
<evidence type="ECO:0000256" key="3">
    <source>
        <dbReference type="SAM" id="Coils"/>
    </source>
</evidence>
<dbReference type="GO" id="GO:0005739">
    <property type="term" value="C:mitochondrion"/>
    <property type="evidence" value="ECO:0007669"/>
    <property type="project" value="TreeGrafter"/>
</dbReference>
<dbReference type="InterPro" id="IPR010754">
    <property type="entry name" value="OPA3-like"/>
</dbReference>
<proteinExistence type="inferred from homology"/>
<keyword evidence="6" id="KW-1185">Reference proteome</keyword>
<feature type="region of interest" description="Disordered" evidence="4">
    <location>
        <begin position="158"/>
        <end position="182"/>
    </location>
</feature>
<dbReference type="PANTHER" id="PTHR12499:SF0">
    <property type="entry name" value="OPTIC ATROPHY 3 PROTEIN"/>
    <property type="match status" value="1"/>
</dbReference>
<evidence type="ECO:0000256" key="1">
    <source>
        <dbReference type="ARBA" id="ARBA00007584"/>
    </source>
</evidence>
<dbReference type="Proteomes" id="UP000095023">
    <property type="component" value="Unassembled WGS sequence"/>
</dbReference>
<dbReference type="Pfam" id="PF07047">
    <property type="entry name" value="OPA3"/>
    <property type="match status" value="1"/>
</dbReference>